<dbReference type="EMBL" id="CAJNJA010005811">
    <property type="protein sequence ID" value="CAE7199126.1"/>
    <property type="molecule type" value="Genomic_DNA"/>
</dbReference>
<keyword evidence="2" id="KW-1185">Reference proteome</keyword>
<dbReference type="AlphaFoldDB" id="A0A812J8A4"/>
<dbReference type="Proteomes" id="UP000601435">
    <property type="component" value="Unassembled WGS sequence"/>
</dbReference>
<name>A0A812J8A4_9DINO</name>
<organism evidence="1 2">
    <name type="scientific">Symbiodinium necroappetens</name>
    <dbReference type="NCBI Taxonomy" id="1628268"/>
    <lineage>
        <taxon>Eukaryota</taxon>
        <taxon>Sar</taxon>
        <taxon>Alveolata</taxon>
        <taxon>Dinophyceae</taxon>
        <taxon>Suessiales</taxon>
        <taxon>Symbiodiniaceae</taxon>
        <taxon>Symbiodinium</taxon>
    </lineage>
</organism>
<protein>
    <submittedName>
        <fullName evidence="1">Pacrg protein</fullName>
    </submittedName>
</protein>
<evidence type="ECO:0000313" key="1">
    <source>
        <dbReference type="EMBL" id="CAE7199126.1"/>
    </source>
</evidence>
<dbReference type="OrthoDB" id="10316695at2759"/>
<gene>
    <name evidence="1" type="primary">Pacrg</name>
    <name evidence="1" type="ORF">SNEC2469_LOCUS1486</name>
</gene>
<sequence length="456" mass="51346">MCERQPLRAQSADNQDVANLADNNEQVNNEEAKGIDSTGQDLVAQDEENENDDADLASSLPLFRFRFVVRLVEFGEKLQWEENECFQRLRAEELQHDELVTDLMDQNAELQAEADSLRPPSLVKLATFSLRLKDNAEWESREAGSHAGWRDYVLLFYFKPTCEEEAQADSDVAFGEPVTVDHIITRDAKDNDFQKETVSHVVMGVNLGDDEVKLIYSDSALEFHYAAKQLRTRSNLVQSGLPARFDEKFSEERIRLSEPKSFAGRGVLILFFLNTVTAPPMDVAEKSLAQILEGYERPMVGLEAVLTDVWKSVFYRPTKKLLLVVFVDEFKLAGPKGTIKDYWALSRKTSLQFDATTIHARGRMNGGTAKRISTSQAGINVISNWLLPSFFQLHSAKPSSAVGAGESDTTDARLSIRCKAPQKEDSTKATKRFVDNQNQKLRKRLFGHCSRLQEAG</sequence>
<reference evidence="1" key="1">
    <citation type="submission" date="2021-02" db="EMBL/GenBank/DDBJ databases">
        <authorList>
            <person name="Dougan E. K."/>
            <person name="Rhodes N."/>
            <person name="Thang M."/>
            <person name="Chan C."/>
        </authorList>
    </citation>
    <scope>NUCLEOTIDE SEQUENCE</scope>
</reference>
<proteinExistence type="predicted"/>
<evidence type="ECO:0000313" key="2">
    <source>
        <dbReference type="Proteomes" id="UP000601435"/>
    </source>
</evidence>
<comment type="caution">
    <text evidence="1">The sequence shown here is derived from an EMBL/GenBank/DDBJ whole genome shotgun (WGS) entry which is preliminary data.</text>
</comment>
<accession>A0A812J8A4</accession>